<comment type="similarity">
    <text evidence="7">Belongs to the TonB-dependent receptor family.</text>
</comment>
<dbReference type="SUPFAM" id="SSF49464">
    <property type="entry name" value="Carboxypeptidase regulatory domain-like"/>
    <property type="match status" value="1"/>
</dbReference>
<evidence type="ECO:0000256" key="7">
    <source>
        <dbReference type="PROSITE-ProRule" id="PRU01360"/>
    </source>
</evidence>
<dbReference type="OrthoDB" id="9768177at2"/>
<dbReference type="GO" id="GO:0009279">
    <property type="term" value="C:cell outer membrane"/>
    <property type="evidence" value="ECO:0007669"/>
    <property type="project" value="UniProtKB-SubCell"/>
</dbReference>
<accession>A0A1M5HJY2</accession>
<keyword evidence="2 7" id="KW-0813">Transport</keyword>
<evidence type="ECO:0000313" key="10">
    <source>
        <dbReference type="EMBL" id="SHG16237.1"/>
    </source>
</evidence>
<keyword evidence="6 7" id="KW-0998">Cell outer membrane</keyword>
<dbReference type="InterPro" id="IPR008969">
    <property type="entry name" value="CarboxyPept-like_regulatory"/>
</dbReference>
<reference evidence="11" key="1">
    <citation type="submission" date="2016-11" db="EMBL/GenBank/DDBJ databases">
        <authorList>
            <person name="Varghese N."/>
            <person name="Submissions S."/>
        </authorList>
    </citation>
    <scope>NUCLEOTIDE SEQUENCE [LARGE SCALE GENOMIC DNA]</scope>
    <source>
        <strain evidence="11">DSM 17539</strain>
    </source>
</reference>
<dbReference type="SUPFAM" id="SSF56935">
    <property type="entry name" value="Porins"/>
    <property type="match status" value="1"/>
</dbReference>
<dbReference type="Pfam" id="PF13715">
    <property type="entry name" value="CarbopepD_reg_2"/>
    <property type="match status" value="1"/>
</dbReference>
<feature type="chain" id="PRO_5012951503" evidence="8">
    <location>
        <begin position="22"/>
        <end position="1043"/>
    </location>
</feature>
<dbReference type="PROSITE" id="PS52016">
    <property type="entry name" value="TONB_DEPENDENT_REC_3"/>
    <property type="match status" value="1"/>
</dbReference>
<keyword evidence="8" id="KW-0732">Signal</keyword>
<dbReference type="RefSeq" id="WP_072865768.1">
    <property type="nucleotide sequence ID" value="NZ_FQUX01000015.1"/>
</dbReference>
<keyword evidence="3 7" id="KW-1134">Transmembrane beta strand</keyword>
<name>A0A1M5HJY2_9FLAO</name>
<dbReference type="Pfam" id="PF07715">
    <property type="entry name" value="Plug"/>
    <property type="match status" value="1"/>
</dbReference>
<dbReference type="InterPro" id="IPR023996">
    <property type="entry name" value="TonB-dep_OMP_SusC/RagA"/>
</dbReference>
<dbReference type="InterPro" id="IPR036942">
    <property type="entry name" value="Beta-barrel_TonB_sf"/>
</dbReference>
<dbReference type="EMBL" id="FQUX01000015">
    <property type="protein sequence ID" value="SHG16237.1"/>
    <property type="molecule type" value="Genomic_DNA"/>
</dbReference>
<dbReference type="NCBIfam" id="TIGR04057">
    <property type="entry name" value="SusC_RagA_signa"/>
    <property type="match status" value="1"/>
</dbReference>
<gene>
    <name evidence="10" type="ORF">SAMN03080594_11534</name>
</gene>
<keyword evidence="4 7" id="KW-0812">Transmembrane</keyword>
<comment type="subcellular location">
    <subcellularLocation>
        <location evidence="1 7">Cell outer membrane</location>
        <topology evidence="1 7">Multi-pass membrane protein</topology>
    </subcellularLocation>
</comment>
<protein>
    <submittedName>
        <fullName evidence="10">TonB-linked outer membrane protein, SusC/RagA family</fullName>
    </submittedName>
</protein>
<evidence type="ECO:0000256" key="2">
    <source>
        <dbReference type="ARBA" id="ARBA00022448"/>
    </source>
</evidence>
<dbReference type="InterPro" id="IPR039426">
    <property type="entry name" value="TonB-dep_rcpt-like"/>
</dbReference>
<proteinExistence type="inferred from homology"/>
<evidence type="ECO:0000256" key="3">
    <source>
        <dbReference type="ARBA" id="ARBA00022452"/>
    </source>
</evidence>
<evidence type="ECO:0000256" key="1">
    <source>
        <dbReference type="ARBA" id="ARBA00004571"/>
    </source>
</evidence>
<dbReference type="Gene3D" id="2.170.130.10">
    <property type="entry name" value="TonB-dependent receptor, plug domain"/>
    <property type="match status" value="1"/>
</dbReference>
<feature type="domain" description="TonB-dependent receptor plug" evidence="9">
    <location>
        <begin position="151"/>
        <end position="265"/>
    </location>
</feature>
<dbReference type="AlphaFoldDB" id="A0A1M5HJY2"/>
<organism evidence="10 11">
    <name type="scientific">Arenibacter palladensis</name>
    <dbReference type="NCBI Taxonomy" id="237373"/>
    <lineage>
        <taxon>Bacteria</taxon>
        <taxon>Pseudomonadati</taxon>
        <taxon>Bacteroidota</taxon>
        <taxon>Flavobacteriia</taxon>
        <taxon>Flavobacteriales</taxon>
        <taxon>Flavobacteriaceae</taxon>
        <taxon>Arenibacter</taxon>
    </lineage>
</organism>
<evidence type="ECO:0000313" key="11">
    <source>
        <dbReference type="Proteomes" id="UP000184406"/>
    </source>
</evidence>
<evidence type="ECO:0000256" key="8">
    <source>
        <dbReference type="SAM" id="SignalP"/>
    </source>
</evidence>
<dbReference type="InterPro" id="IPR023997">
    <property type="entry name" value="TonB-dep_OMP_SusC/RagA_CS"/>
</dbReference>
<evidence type="ECO:0000256" key="4">
    <source>
        <dbReference type="ARBA" id="ARBA00022692"/>
    </source>
</evidence>
<dbReference type="NCBIfam" id="TIGR04056">
    <property type="entry name" value="OMP_RagA_SusC"/>
    <property type="match status" value="1"/>
</dbReference>
<keyword evidence="11" id="KW-1185">Reference proteome</keyword>
<keyword evidence="5 7" id="KW-0472">Membrane</keyword>
<dbReference type="InterPro" id="IPR012910">
    <property type="entry name" value="Plug_dom"/>
</dbReference>
<sequence>MKKLKKILIIGILVFHCSLWAAETNRFVGGSLYSGSPELEANVFVEKFTLDNINRTQLTVNGTVLDEDGLPLPGASVLEKGTLNGTQTDFDGNFTIKLSDTNAVLSISYIGYVTKEIAVNGQTSISVTLEEGAQALEEVVVTALGIKSEKRALGYATAQVGGDDIGGVKATNNFVNSLSGKVAGVQITSPSSQPGSGTRIVIRGGSSITGSNEPLIVVNGVPFNSGNTAQSSGLGDIDPNAIESVSVLKGAAAAALWGSRAANGVLIITTKSGGFETKPVITLSNSTSFDRIYEYPLQDKWAQGYWDGTDWIYIDGETAFTSTSWGPRIKDVPGAQKYDRWDIFQTGVTNETTLSASGGGSNGSYFVSYSNLMNDGVVEPLKYRRNVITANTSYKFTPKLTISTNMLYSTQKSFRFEESTSNGAFMNTVLAAPWTWNPYPIYAEDGRLRSYRGGSRNPSLWVKDNTGSNIERDRFNGSVTIDYKIIPNLKFRSVTGISTSSLNQNSFHNLGGYATAQGLYNTSEQFERNIESVETLTYDNDFGDISLNALIGHNISENRFRTLVYEGNGLVLPGIYNTANVSSFNSYESKSLFRSYSYFGQAMIGYKNWLYYTVTGRNDWASSVEDSFFYPSHSLGFVFSELLPRSNVFNYGKLRASYAKVGSPARAYARNVVLDNPNTPGVQWPFSGQSSYLSTTKIPNESLTNEFKNEVELGVELKFLNNRLGVDFAYYHNWSENQILSEQFLASTGFTYGDVNIGGITHKGVEISMNAAPIKTNNFQWDLTLNFAKDNSMVDKLGTNDEPISVGSLTSAVVGQPYPVLYGQGLLRDDQGRLVLDANPGEGQGRPLRDNRQNLILGQTAPDWIGGLRTVISYKNLSLSALLDVSVGGYMYSQNDGYLTYYGLAKRQEYRPEDNMITFSDGVMGYLENGEVVLTGDAPVPTRYDHYFQTNVAGSEEHIMPKDYIKLREANLTYRSPKEMLSKIGLSALDFTLSGRNLWRKFKDGFSDIDPEISTDGITNGNGYATYSLPATKTYTFTVTAKF</sequence>
<feature type="signal peptide" evidence="8">
    <location>
        <begin position="1"/>
        <end position="21"/>
    </location>
</feature>
<dbReference type="InterPro" id="IPR037066">
    <property type="entry name" value="Plug_dom_sf"/>
</dbReference>
<dbReference type="FunFam" id="2.60.40.1120:FF:000003">
    <property type="entry name" value="Outer membrane protein Omp121"/>
    <property type="match status" value="1"/>
</dbReference>
<dbReference type="Gene3D" id="2.60.40.1120">
    <property type="entry name" value="Carboxypeptidase-like, regulatory domain"/>
    <property type="match status" value="1"/>
</dbReference>
<dbReference type="Proteomes" id="UP000184406">
    <property type="component" value="Unassembled WGS sequence"/>
</dbReference>
<evidence type="ECO:0000259" key="9">
    <source>
        <dbReference type="Pfam" id="PF07715"/>
    </source>
</evidence>
<dbReference type="Gene3D" id="2.40.170.20">
    <property type="entry name" value="TonB-dependent receptor, beta-barrel domain"/>
    <property type="match status" value="1"/>
</dbReference>
<evidence type="ECO:0000256" key="5">
    <source>
        <dbReference type="ARBA" id="ARBA00023136"/>
    </source>
</evidence>
<evidence type="ECO:0000256" key="6">
    <source>
        <dbReference type="ARBA" id="ARBA00023237"/>
    </source>
</evidence>